<protein>
    <submittedName>
        <fullName evidence="2">Uncharacterized protein</fullName>
    </submittedName>
</protein>
<feature type="compositionally biased region" description="Polar residues" evidence="1">
    <location>
        <begin position="83"/>
        <end position="93"/>
    </location>
</feature>
<evidence type="ECO:0000313" key="2">
    <source>
        <dbReference type="EMBL" id="RWR00287.1"/>
    </source>
</evidence>
<dbReference type="Proteomes" id="UP000283841">
    <property type="component" value="Unassembled WGS sequence"/>
</dbReference>
<keyword evidence="3" id="KW-1185">Reference proteome</keyword>
<evidence type="ECO:0000256" key="1">
    <source>
        <dbReference type="SAM" id="MobiDB-lite"/>
    </source>
</evidence>
<reference evidence="2 3" key="1">
    <citation type="journal article" date="2018" name="Front. Microbiol.">
        <title>Genomic and genetic insights into a cosmopolitan fungus, Paecilomyces variotii (Eurotiales).</title>
        <authorList>
            <person name="Urquhart A.S."/>
            <person name="Mondo S.J."/>
            <person name="Makela M.R."/>
            <person name="Hane J.K."/>
            <person name="Wiebenga A."/>
            <person name="He G."/>
            <person name="Mihaltcheva S."/>
            <person name="Pangilinan J."/>
            <person name="Lipzen A."/>
            <person name="Barry K."/>
            <person name="de Vries R.P."/>
            <person name="Grigoriev I.V."/>
            <person name="Idnurm A."/>
        </authorList>
    </citation>
    <scope>NUCLEOTIDE SEQUENCE [LARGE SCALE GENOMIC DNA]</scope>
    <source>
        <strain evidence="2 3">CBS 101075</strain>
    </source>
</reference>
<comment type="caution">
    <text evidence="2">The sequence shown here is derived from an EMBL/GenBank/DDBJ whole genome shotgun (WGS) entry which is preliminary data.</text>
</comment>
<feature type="compositionally biased region" description="Polar residues" evidence="1">
    <location>
        <begin position="107"/>
        <end position="120"/>
    </location>
</feature>
<dbReference type="RefSeq" id="XP_028489931.1">
    <property type="nucleotide sequence ID" value="XM_028628735.1"/>
</dbReference>
<feature type="compositionally biased region" description="Polar residues" evidence="1">
    <location>
        <begin position="20"/>
        <end position="34"/>
    </location>
</feature>
<sequence length="253" mass="27815">MGLFSKLFPCAKDRNGLRKSAQSSRNNRPHSTISPFALVQEVESEQVNARPVSDIPMLDMPSFSGYSVSKPSEKDIDHPPVYASSSTSHNQQESTEDVPTERDESNSADLDSSTEPQAVSENPRDVETITTTSDEAIDPLSPSQHSPHVADDETPPEMTEVNPDILEPPPSYELAAGVRESSTDKPRRRSIIDILIRRGSTIKTTPPVVTPIWRPAPAPAPIIPDPITEHDPDRFTYVIGGREFDDSADIYCL</sequence>
<accession>A0A443I8G6</accession>
<evidence type="ECO:0000313" key="3">
    <source>
        <dbReference type="Proteomes" id="UP000283841"/>
    </source>
</evidence>
<dbReference type="EMBL" id="RCNU01000001">
    <property type="protein sequence ID" value="RWR00287.1"/>
    <property type="molecule type" value="Genomic_DNA"/>
</dbReference>
<organism evidence="2 3">
    <name type="scientific">Byssochlamys spectabilis</name>
    <name type="common">Paecilomyces variotii</name>
    <dbReference type="NCBI Taxonomy" id="264951"/>
    <lineage>
        <taxon>Eukaryota</taxon>
        <taxon>Fungi</taxon>
        <taxon>Dikarya</taxon>
        <taxon>Ascomycota</taxon>
        <taxon>Pezizomycotina</taxon>
        <taxon>Eurotiomycetes</taxon>
        <taxon>Eurotiomycetidae</taxon>
        <taxon>Eurotiales</taxon>
        <taxon>Thermoascaceae</taxon>
        <taxon>Paecilomyces</taxon>
    </lineage>
</organism>
<name>A0A443I8G6_BYSSP</name>
<dbReference type="GeneID" id="39598012"/>
<feature type="region of interest" description="Disordered" evidence="1">
    <location>
        <begin position="14"/>
        <end position="186"/>
    </location>
</feature>
<proteinExistence type="predicted"/>
<dbReference type="AlphaFoldDB" id="A0A443I8G6"/>
<dbReference type="VEuPathDB" id="FungiDB:C8Q69DRAFT_441325"/>
<gene>
    <name evidence="2" type="ORF">C8Q69DRAFT_441325</name>
</gene>